<dbReference type="Pfam" id="PF00072">
    <property type="entry name" value="Response_reg"/>
    <property type="match status" value="1"/>
</dbReference>
<keyword evidence="3" id="KW-0805">Transcription regulation</keyword>
<dbReference type="GO" id="GO:0003677">
    <property type="term" value="F:DNA binding"/>
    <property type="evidence" value="ECO:0007669"/>
    <property type="project" value="UniProtKB-KW"/>
</dbReference>
<dbReference type="SUPFAM" id="SSF52172">
    <property type="entry name" value="CheY-like"/>
    <property type="match status" value="1"/>
</dbReference>
<dbReference type="AlphaFoldDB" id="A0A1U9NMF1"/>
<evidence type="ECO:0000313" key="8">
    <source>
        <dbReference type="EMBL" id="AQT68908.1"/>
    </source>
</evidence>
<keyword evidence="2" id="KW-0902">Two-component regulatory system</keyword>
<keyword evidence="1 6" id="KW-0597">Phosphoprotein</keyword>
<dbReference type="EMBL" id="CP019791">
    <property type="protein sequence ID" value="AQT68908.1"/>
    <property type="molecule type" value="Genomic_DNA"/>
</dbReference>
<dbReference type="FunFam" id="3.40.50.2300:FF:000001">
    <property type="entry name" value="DNA-binding response regulator PhoB"/>
    <property type="match status" value="1"/>
</dbReference>
<dbReference type="InterPro" id="IPR011006">
    <property type="entry name" value="CheY-like_superfamily"/>
</dbReference>
<dbReference type="STRING" id="1936003.STSP2_02085"/>
<dbReference type="Proteomes" id="UP000189674">
    <property type="component" value="Chromosome"/>
</dbReference>
<evidence type="ECO:0000256" key="5">
    <source>
        <dbReference type="ARBA" id="ARBA00023163"/>
    </source>
</evidence>
<reference evidence="9" key="1">
    <citation type="submission" date="2017-02" db="EMBL/GenBank/DDBJ databases">
        <title>Comparative genomics and description of representatives of a novel lineage of planctomycetes thriving in anoxic sediments.</title>
        <authorList>
            <person name="Spring S."/>
            <person name="Bunk B."/>
            <person name="Sproer C."/>
        </authorList>
    </citation>
    <scope>NUCLEOTIDE SEQUENCE [LARGE SCALE GENOMIC DNA]</scope>
    <source>
        <strain evidence="9">ST-NAGAB-D1</strain>
    </source>
</reference>
<dbReference type="SMART" id="SM00448">
    <property type="entry name" value="REC"/>
    <property type="match status" value="1"/>
</dbReference>
<evidence type="ECO:0000259" key="7">
    <source>
        <dbReference type="PROSITE" id="PS50110"/>
    </source>
</evidence>
<protein>
    <submittedName>
        <fullName evidence="8">Transcriptional regulatory protein YycF</fullName>
    </submittedName>
</protein>
<organism evidence="8 9">
    <name type="scientific">Anaerohalosphaera lusitana</name>
    <dbReference type="NCBI Taxonomy" id="1936003"/>
    <lineage>
        <taxon>Bacteria</taxon>
        <taxon>Pseudomonadati</taxon>
        <taxon>Planctomycetota</taxon>
        <taxon>Phycisphaerae</taxon>
        <taxon>Sedimentisphaerales</taxon>
        <taxon>Anaerohalosphaeraceae</taxon>
        <taxon>Anaerohalosphaera</taxon>
    </lineage>
</organism>
<dbReference type="KEGG" id="alus:STSP2_02085"/>
<sequence length="127" mass="14320">MDKKKALVVDDEIHIVQVVAIKLRNNGFEVMTADNGQKALDVAKDFQPDIVVTDYQMPFMDGVELIESLRQNEDTKQTPVIMLTARGFAIEDERREKLQISDFLSKPFSPRQLLASVEQALGETVKA</sequence>
<keyword evidence="4" id="KW-0238">DNA-binding</keyword>
<dbReference type="InterPro" id="IPR050595">
    <property type="entry name" value="Bact_response_regulator"/>
</dbReference>
<keyword evidence="5" id="KW-0804">Transcription</keyword>
<name>A0A1U9NMF1_9BACT</name>
<feature type="modified residue" description="4-aspartylphosphate" evidence="6">
    <location>
        <position position="54"/>
    </location>
</feature>
<keyword evidence="9" id="KW-1185">Reference proteome</keyword>
<evidence type="ECO:0000256" key="1">
    <source>
        <dbReference type="ARBA" id="ARBA00022553"/>
    </source>
</evidence>
<evidence type="ECO:0000256" key="2">
    <source>
        <dbReference type="ARBA" id="ARBA00023012"/>
    </source>
</evidence>
<accession>A0A1U9NMF1</accession>
<dbReference type="InterPro" id="IPR001789">
    <property type="entry name" value="Sig_transdc_resp-reg_receiver"/>
</dbReference>
<dbReference type="Gene3D" id="3.40.50.2300">
    <property type="match status" value="1"/>
</dbReference>
<dbReference type="OrthoDB" id="272828at2"/>
<dbReference type="RefSeq" id="WP_146662290.1">
    <property type="nucleotide sequence ID" value="NZ_CP019791.1"/>
</dbReference>
<dbReference type="GO" id="GO:0000160">
    <property type="term" value="P:phosphorelay signal transduction system"/>
    <property type="evidence" value="ECO:0007669"/>
    <property type="project" value="UniProtKB-KW"/>
</dbReference>
<evidence type="ECO:0000256" key="3">
    <source>
        <dbReference type="ARBA" id="ARBA00023015"/>
    </source>
</evidence>
<evidence type="ECO:0000313" key="9">
    <source>
        <dbReference type="Proteomes" id="UP000189674"/>
    </source>
</evidence>
<dbReference type="PROSITE" id="PS50110">
    <property type="entry name" value="RESPONSE_REGULATORY"/>
    <property type="match status" value="1"/>
</dbReference>
<dbReference type="PANTHER" id="PTHR44591">
    <property type="entry name" value="STRESS RESPONSE REGULATOR PROTEIN 1"/>
    <property type="match status" value="1"/>
</dbReference>
<feature type="domain" description="Response regulatory" evidence="7">
    <location>
        <begin position="5"/>
        <end position="121"/>
    </location>
</feature>
<proteinExistence type="predicted"/>
<gene>
    <name evidence="8" type="primary">yycF_2</name>
    <name evidence="8" type="ORF">STSP2_02085</name>
</gene>
<dbReference type="PANTHER" id="PTHR44591:SF14">
    <property type="entry name" value="PROTEIN PILG"/>
    <property type="match status" value="1"/>
</dbReference>
<evidence type="ECO:0000256" key="6">
    <source>
        <dbReference type="PROSITE-ProRule" id="PRU00169"/>
    </source>
</evidence>
<evidence type="ECO:0000256" key="4">
    <source>
        <dbReference type="ARBA" id="ARBA00023125"/>
    </source>
</evidence>